<evidence type="ECO:0000256" key="1">
    <source>
        <dbReference type="ARBA" id="ARBA00004141"/>
    </source>
</evidence>
<feature type="transmembrane region" description="Helical" evidence="6">
    <location>
        <begin position="90"/>
        <end position="110"/>
    </location>
</feature>
<protein>
    <recommendedName>
        <fullName evidence="9">Major facilitator superfamily (MFS) profile domain-containing protein</fullName>
    </recommendedName>
</protein>
<feature type="transmembrane region" description="Helical" evidence="6">
    <location>
        <begin position="391"/>
        <end position="409"/>
    </location>
</feature>
<feature type="transmembrane region" description="Helical" evidence="6">
    <location>
        <begin position="20"/>
        <end position="43"/>
    </location>
</feature>
<evidence type="ECO:0000313" key="8">
    <source>
        <dbReference type="Proteomes" id="UP000323011"/>
    </source>
</evidence>
<feature type="transmembrane region" description="Helical" evidence="6">
    <location>
        <begin position="363"/>
        <end position="384"/>
    </location>
</feature>
<feature type="transmembrane region" description="Helical" evidence="6">
    <location>
        <begin position="116"/>
        <end position="135"/>
    </location>
</feature>
<comment type="subcellular location">
    <subcellularLocation>
        <location evidence="1">Membrane</location>
        <topology evidence="1">Multi-pass membrane protein</topology>
    </subcellularLocation>
</comment>
<dbReference type="InterPro" id="IPR049680">
    <property type="entry name" value="FLVCR1-2_SLC49-like"/>
</dbReference>
<feature type="transmembrane region" description="Helical" evidence="6">
    <location>
        <begin position="55"/>
        <end position="78"/>
    </location>
</feature>
<name>A0A5A8C681_CAFRO</name>
<dbReference type="PANTHER" id="PTHR10924">
    <property type="entry name" value="MAJOR FACILITATOR SUPERFAMILY PROTEIN-RELATED"/>
    <property type="match status" value="1"/>
</dbReference>
<feature type="transmembrane region" description="Helical" evidence="6">
    <location>
        <begin position="415"/>
        <end position="434"/>
    </location>
</feature>
<keyword evidence="8" id="KW-1185">Reference proteome</keyword>
<evidence type="ECO:0008006" key="9">
    <source>
        <dbReference type="Google" id="ProtNLM"/>
    </source>
</evidence>
<dbReference type="InterPro" id="IPR036259">
    <property type="entry name" value="MFS_trans_sf"/>
</dbReference>
<keyword evidence="2 6" id="KW-0812">Transmembrane</keyword>
<feature type="transmembrane region" description="Helical" evidence="6">
    <location>
        <begin position="188"/>
        <end position="208"/>
    </location>
</feature>
<dbReference type="OMA" id="ISMGSVW"/>
<feature type="transmembrane region" description="Helical" evidence="6">
    <location>
        <begin position="482"/>
        <end position="505"/>
    </location>
</feature>
<dbReference type="Pfam" id="PF07690">
    <property type="entry name" value="MFS_1"/>
    <property type="match status" value="1"/>
</dbReference>
<dbReference type="PANTHER" id="PTHR10924:SF6">
    <property type="entry name" value="SOLUTE CARRIER FAMILY 49 MEMBER A3"/>
    <property type="match status" value="1"/>
</dbReference>
<dbReference type="GO" id="GO:0022857">
    <property type="term" value="F:transmembrane transporter activity"/>
    <property type="evidence" value="ECO:0007669"/>
    <property type="project" value="InterPro"/>
</dbReference>
<dbReference type="InterPro" id="IPR011701">
    <property type="entry name" value="MFS"/>
</dbReference>
<reference evidence="7 8" key="1">
    <citation type="submission" date="2019-07" db="EMBL/GenBank/DDBJ databases">
        <title>Genomes of Cafeteria roenbergensis.</title>
        <authorList>
            <person name="Fischer M.G."/>
            <person name="Hackl T."/>
            <person name="Roman M."/>
        </authorList>
    </citation>
    <scope>NUCLEOTIDE SEQUENCE [LARGE SCALE GENOMIC DNA]</scope>
    <source>
        <strain evidence="7 8">BVI</strain>
    </source>
</reference>
<accession>A0A5A8C681</accession>
<dbReference type="AlphaFoldDB" id="A0A5A8C681"/>
<gene>
    <name evidence="7" type="ORF">FNF29_06836</name>
</gene>
<comment type="caution">
    <text evidence="7">The sequence shown here is derived from an EMBL/GenBank/DDBJ whole genome shotgun (WGS) entry which is preliminary data.</text>
</comment>
<dbReference type="Proteomes" id="UP000323011">
    <property type="component" value="Unassembled WGS sequence"/>
</dbReference>
<dbReference type="EMBL" id="VLTN01000056">
    <property type="protein sequence ID" value="KAA0148177.1"/>
    <property type="molecule type" value="Genomic_DNA"/>
</dbReference>
<sequence length="530" mass="53737">MAAAADTDKPQAPVVYARRWAVVAVFCLLNSTNAALWVTYAAISTPAGDLFQVDAGLINALSLTYMFAYLPGTLLAAWSLDRLGLRATMAVAGAGNLVCGMVRALAVLLLPGSPMVAWGITLAGQCVGALVQPAFTNAPAKIAGVWFPKQERDLATVLAAMSNPLGNAIGMFLPTLMVSSANAGDMGAMLWTEAGAAALGAVLTLLVIRDAPPTPASLSSGARSALRAQSVRRAATGKGGYFDDEDDSGHSRETASAPPDLAPAALAAGALRGPGDCPAAADSHGATTGLVGAARADAEEGGEEGGGDTLSRMWVECRVLLSDPPFRLLLVAFSLGLGLFNAFVTLVAQIVEPCGYNSDDAGIFGGALIGAGLLGAGVAGAALEATRAYTAALRIGFVLCTATILGLVASLQRDSFGLLVGTFAGAGLTILPLLPVTLESAVEHSFPIVEESASALLLLGGQITGIVFVFVMPLLIPNDCSTVLTPFAALVAAVLIVATALILCFRVQPRRTKAETNAAASPLLAAPADA</sequence>
<evidence type="ECO:0000256" key="5">
    <source>
        <dbReference type="SAM" id="MobiDB-lite"/>
    </source>
</evidence>
<dbReference type="GO" id="GO:0016020">
    <property type="term" value="C:membrane"/>
    <property type="evidence" value="ECO:0007669"/>
    <property type="project" value="UniProtKB-SubCell"/>
</dbReference>
<evidence type="ECO:0000256" key="4">
    <source>
        <dbReference type="ARBA" id="ARBA00023136"/>
    </source>
</evidence>
<dbReference type="Gene3D" id="1.20.1720.10">
    <property type="entry name" value="Multidrug resistance protein D"/>
    <property type="match status" value="1"/>
</dbReference>
<feature type="transmembrane region" description="Helical" evidence="6">
    <location>
        <begin position="328"/>
        <end position="351"/>
    </location>
</feature>
<feature type="region of interest" description="Disordered" evidence="5">
    <location>
        <begin position="237"/>
        <end position="259"/>
    </location>
</feature>
<dbReference type="Gene3D" id="1.20.1250.20">
    <property type="entry name" value="MFS general substrate transporter like domains"/>
    <property type="match status" value="1"/>
</dbReference>
<organism evidence="7 8">
    <name type="scientific">Cafeteria roenbergensis</name>
    <name type="common">Marine flagellate</name>
    <dbReference type="NCBI Taxonomy" id="33653"/>
    <lineage>
        <taxon>Eukaryota</taxon>
        <taxon>Sar</taxon>
        <taxon>Stramenopiles</taxon>
        <taxon>Bigyra</taxon>
        <taxon>Opalozoa</taxon>
        <taxon>Bicosoecida</taxon>
        <taxon>Cafeteriaceae</taxon>
        <taxon>Cafeteria</taxon>
    </lineage>
</organism>
<evidence type="ECO:0000313" key="7">
    <source>
        <dbReference type="EMBL" id="KAA0148177.1"/>
    </source>
</evidence>
<dbReference type="SUPFAM" id="SSF103473">
    <property type="entry name" value="MFS general substrate transporter"/>
    <property type="match status" value="1"/>
</dbReference>
<evidence type="ECO:0000256" key="3">
    <source>
        <dbReference type="ARBA" id="ARBA00022989"/>
    </source>
</evidence>
<proteinExistence type="predicted"/>
<evidence type="ECO:0000256" key="6">
    <source>
        <dbReference type="SAM" id="Phobius"/>
    </source>
</evidence>
<feature type="transmembrane region" description="Helical" evidence="6">
    <location>
        <begin position="155"/>
        <end position="176"/>
    </location>
</feature>
<keyword evidence="4 6" id="KW-0472">Membrane</keyword>
<feature type="transmembrane region" description="Helical" evidence="6">
    <location>
        <begin position="455"/>
        <end position="476"/>
    </location>
</feature>
<evidence type="ECO:0000256" key="2">
    <source>
        <dbReference type="ARBA" id="ARBA00022692"/>
    </source>
</evidence>
<keyword evidence="3 6" id="KW-1133">Transmembrane helix</keyword>